<dbReference type="PANTHER" id="PTHR43182:SF1">
    <property type="entry name" value="COBALT-PRECORRIN-7 C(5)-METHYLTRANSFERASE"/>
    <property type="match status" value="1"/>
</dbReference>
<dbReference type="Gene3D" id="3.40.50.150">
    <property type="entry name" value="Vaccinia Virus protein VP39"/>
    <property type="match status" value="1"/>
</dbReference>
<feature type="domain" description="Tetrapyrrole methylase" evidence="6">
    <location>
        <begin position="17"/>
        <end position="204"/>
    </location>
</feature>
<dbReference type="EMBL" id="AP022610">
    <property type="protein sequence ID" value="BBZ26668.1"/>
    <property type="molecule type" value="Genomic_DNA"/>
</dbReference>
<accession>A0A7I7XDW9</accession>
<dbReference type="CDD" id="cd02440">
    <property type="entry name" value="AdoMet_MTases"/>
    <property type="match status" value="1"/>
</dbReference>
<dbReference type="CDD" id="cd11644">
    <property type="entry name" value="Precorrin-6Y-MT"/>
    <property type="match status" value="1"/>
</dbReference>
<reference evidence="7 8" key="1">
    <citation type="journal article" date="2019" name="Emerg. Microbes Infect.">
        <title>Comprehensive subspecies identification of 175 nontuberculous mycobacteria species based on 7547 genomic profiles.</title>
        <authorList>
            <person name="Matsumoto Y."/>
            <person name="Kinjo T."/>
            <person name="Motooka D."/>
            <person name="Nabeya D."/>
            <person name="Jung N."/>
            <person name="Uechi K."/>
            <person name="Horii T."/>
            <person name="Iida T."/>
            <person name="Fujita J."/>
            <person name="Nakamura S."/>
        </authorList>
    </citation>
    <scope>NUCLEOTIDE SEQUENCE [LARGE SCALE GENOMIC DNA]</scope>
    <source>
        <strain evidence="7 8">JCM 13574</strain>
    </source>
</reference>
<evidence type="ECO:0000259" key="6">
    <source>
        <dbReference type="Pfam" id="PF00590"/>
    </source>
</evidence>
<dbReference type="InterPro" id="IPR014776">
    <property type="entry name" value="4pyrrole_Mease_sub2"/>
</dbReference>
<dbReference type="Gene3D" id="3.40.1010.10">
    <property type="entry name" value="Cobalt-precorrin-4 Transmethylase, Domain 1"/>
    <property type="match status" value="1"/>
</dbReference>
<comment type="pathway">
    <text evidence="1">Cofactor biosynthesis; adenosylcobalamin biosynthesis.</text>
</comment>
<dbReference type="PIRSF" id="PIRSF036428">
    <property type="entry name" value="CobL"/>
    <property type="match status" value="1"/>
</dbReference>
<dbReference type="InterPro" id="IPR050714">
    <property type="entry name" value="Cobalamin_biosynth_MTase"/>
</dbReference>
<dbReference type="InterPro" id="IPR012818">
    <property type="entry name" value="CbiE"/>
</dbReference>
<dbReference type="InterPro" id="IPR000878">
    <property type="entry name" value="4pyrrol_Mease"/>
</dbReference>
<organism evidence="7 8">
    <name type="scientific">Mycolicibacterium madagascariense</name>
    <dbReference type="NCBI Taxonomy" id="212765"/>
    <lineage>
        <taxon>Bacteria</taxon>
        <taxon>Bacillati</taxon>
        <taxon>Actinomycetota</taxon>
        <taxon>Actinomycetes</taxon>
        <taxon>Mycobacteriales</taxon>
        <taxon>Mycobacteriaceae</taxon>
        <taxon>Mycolicibacterium</taxon>
    </lineage>
</organism>
<keyword evidence="8" id="KW-1185">Reference proteome</keyword>
<evidence type="ECO:0000256" key="2">
    <source>
        <dbReference type="ARBA" id="ARBA00022573"/>
    </source>
</evidence>
<dbReference type="Pfam" id="PF00590">
    <property type="entry name" value="TP_methylase"/>
    <property type="match status" value="1"/>
</dbReference>
<dbReference type="InterPro" id="IPR035996">
    <property type="entry name" value="4pyrrol_Methylase_sf"/>
</dbReference>
<evidence type="ECO:0000313" key="8">
    <source>
        <dbReference type="Proteomes" id="UP000466517"/>
    </source>
</evidence>
<evidence type="ECO:0000313" key="7">
    <source>
        <dbReference type="EMBL" id="BBZ26668.1"/>
    </source>
</evidence>
<keyword evidence="3 7" id="KW-0489">Methyltransferase</keyword>
<dbReference type="KEGG" id="mmag:MMAD_09630"/>
<keyword evidence="2" id="KW-0169">Cobalamin biosynthesis</keyword>
<dbReference type="PANTHER" id="PTHR43182">
    <property type="entry name" value="COBALT-PRECORRIN-6B C(15)-METHYLTRANSFERASE (DECARBOXYLATING)"/>
    <property type="match status" value="1"/>
</dbReference>
<dbReference type="NCBIfam" id="TIGR02467">
    <property type="entry name" value="CbiE"/>
    <property type="match status" value="1"/>
</dbReference>
<sequence length="413" mass="42959">MTLPEGKRSAGEPHHPRLTVVGIGADGWAGLTDAARVIVQRADVVLGAPRQLGLLPDATGQLRRAWPSPLRPQLEALLDELAGRDVVALASGDPLVSGIGTTLIDVLGAERVTVVPHVSSVALARARLGWSAESTAVVSVVGRDVHAVLREVAPERRVLVLSSDEHTPGALAALLTEHGYGATRLTVLGDLGSDAETRVEATAAAFDAAVPRLNIVAAELKGPLTVGWAPGLSDDAFEHDGQLTKRDLRASALARLLPAPGQLLWDVGAGAGSVGIEWMRAHPTCRTIAIEADGVRAERITRNAAALGVPALRVVHGSAPQALAGQPAPDAIFVGGGASHPGVLEGCLAALPRHGRLVVHGVTLETEVLLADAYRDHGGELVRIHVEHAAPIGSFTGWTPARAVTQWAYQRGE</sequence>
<dbReference type="SUPFAM" id="SSF53790">
    <property type="entry name" value="Tetrapyrrole methylase"/>
    <property type="match status" value="1"/>
</dbReference>
<gene>
    <name evidence="7" type="primary">cobL</name>
    <name evidence="7" type="ORF">MMAD_09630</name>
</gene>
<dbReference type="Proteomes" id="UP000466517">
    <property type="component" value="Chromosome"/>
</dbReference>
<dbReference type="InterPro" id="IPR014777">
    <property type="entry name" value="4pyrrole_Mease_sub1"/>
</dbReference>
<dbReference type="InterPro" id="IPR014008">
    <property type="entry name" value="Cbl_synth_MTase_CbiT"/>
</dbReference>
<dbReference type="Gene3D" id="3.30.950.10">
    <property type="entry name" value="Methyltransferase, Cobalt-precorrin-4 Transmethylase, Domain 2"/>
    <property type="match status" value="1"/>
</dbReference>
<dbReference type="UniPathway" id="UPA00148"/>
<dbReference type="InterPro" id="IPR029063">
    <property type="entry name" value="SAM-dependent_MTases_sf"/>
</dbReference>
<dbReference type="GO" id="GO:0008276">
    <property type="term" value="F:protein methyltransferase activity"/>
    <property type="evidence" value="ECO:0007669"/>
    <property type="project" value="InterPro"/>
</dbReference>
<evidence type="ECO:0000256" key="3">
    <source>
        <dbReference type="ARBA" id="ARBA00022603"/>
    </source>
</evidence>
<name>A0A7I7XDW9_9MYCO</name>
<dbReference type="GO" id="GO:0032259">
    <property type="term" value="P:methylation"/>
    <property type="evidence" value="ECO:0007669"/>
    <property type="project" value="UniProtKB-KW"/>
</dbReference>
<evidence type="ECO:0000256" key="1">
    <source>
        <dbReference type="ARBA" id="ARBA00004953"/>
    </source>
</evidence>
<dbReference type="GO" id="GO:0009236">
    <property type="term" value="P:cobalamin biosynthetic process"/>
    <property type="evidence" value="ECO:0007669"/>
    <property type="project" value="UniProtKB-UniPathway"/>
</dbReference>
<dbReference type="NCBIfam" id="TIGR02469">
    <property type="entry name" value="CbiT"/>
    <property type="match status" value="1"/>
</dbReference>
<keyword evidence="4 7" id="KW-0808">Transferase</keyword>
<dbReference type="AlphaFoldDB" id="A0A7I7XDW9"/>
<dbReference type="InterPro" id="IPR006365">
    <property type="entry name" value="Cbl_synth_CobL"/>
</dbReference>
<protein>
    <submittedName>
        <fullName evidence="7">Precorrin-6Y C5,15-methyltransferase</fullName>
    </submittedName>
</protein>
<evidence type="ECO:0000256" key="5">
    <source>
        <dbReference type="ARBA" id="ARBA00022691"/>
    </source>
</evidence>
<keyword evidence="5" id="KW-0949">S-adenosyl-L-methionine</keyword>
<dbReference type="RefSeq" id="WP_179969642.1">
    <property type="nucleotide sequence ID" value="NZ_AP022610.1"/>
</dbReference>
<proteinExistence type="predicted"/>
<evidence type="ECO:0000256" key="4">
    <source>
        <dbReference type="ARBA" id="ARBA00022679"/>
    </source>
</evidence>
<dbReference type="SUPFAM" id="SSF53335">
    <property type="entry name" value="S-adenosyl-L-methionine-dependent methyltransferases"/>
    <property type="match status" value="1"/>
</dbReference>